<name>A0A1K2H623_9LACT</name>
<proteinExistence type="predicted"/>
<evidence type="ECO:0000313" key="2">
    <source>
        <dbReference type="EMBL" id="SFZ71730.1"/>
    </source>
</evidence>
<reference evidence="2 3" key="2">
    <citation type="submission" date="2016-11" db="EMBL/GenBank/DDBJ databases">
        <authorList>
            <person name="Jaros S."/>
            <person name="Januszkiewicz K."/>
            <person name="Wedrychowicz H."/>
        </authorList>
    </citation>
    <scope>NUCLEOTIDE SEQUENCE [LARGE SCALE GENOMIC DNA]</scope>
    <source>
        <strain evidence="2 3">DSM 22330</strain>
    </source>
</reference>
<evidence type="ECO:0000313" key="4">
    <source>
        <dbReference type="Proteomes" id="UP000218979"/>
    </source>
</evidence>
<dbReference type="EMBL" id="JXJT01000002">
    <property type="protein sequence ID" value="PCS04618.1"/>
    <property type="molecule type" value="Genomic_DNA"/>
</dbReference>
<dbReference type="OrthoDB" id="2192701at2"/>
<dbReference type="Proteomes" id="UP000185655">
    <property type="component" value="Unassembled WGS sequence"/>
</dbReference>
<evidence type="ECO:0000313" key="3">
    <source>
        <dbReference type="Proteomes" id="UP000185655"/>
    </source>
</evidence>
<accession>A0A1K2H623</accession>
<dbReference type="STRING" id="1122154.SAMN02746068_00476"/>
<dbReference type="Proteomes" id="UP000218979">
    <property type="component" value="Unassembled WGS sequence"/>
</dbReference>
<protein>
    <submittedName>
        <fullName evidence="2">Uncharacterized protein</fullName>
    </submittedName>
</protein>
<dbReference type="AlphaFoldDB" id="A0A1K2H623"/>
<organism evidence="2 3">
    <name type="scientific">Pseudolactococcus chungangensis CAU 28 = DSM 22330</name>
    <dbReference type="NCBI Taxonomy" id="1122154"/>
    <lineage>
        <taxon>Bacteria</taxon>
        <taxon>Bacillati</taxon>
        <taxon>Bacillota</taxon>
        <taxon>Bacilli</taxon>
        <taxon>Lactobacillales</taxon>
        <taxon>Streptococcaceae</taxon>
        <taxon>Pseudolactococcus</taxon>
    </lineage>
</organism>
<reference evidence="1 4" key="1">
    <citation type="submission" date="2014-12" db="EMBL/GenBank/DDBJ databases">
        <title>Draft genome sequences of 10 type strains of Lactococcus.</title>
        <authorList>
            <person name="Sun Z."/>
            <person name="Zhong Z."/>
            <person name="Liu W."/>
            <person name="Zhang W."/>
            <person name="Zhang H."/>
        </authorList>
    </citation>
    <scope>NUCLEOTIDE SEQUENCE [LARGE SCALE GENOMIC DNA]</scope>
    <source>
        <strain evidence="1 4">DSM 22330</strain>
    </source>
</reference>
<dbReference type="RefSeq" id="WP_031366588.1">
    <property type="nucleotide sequence ID" value="NZ_FPKS01000002.1"/>
</dbReference>
<evidence type="ECO:0000313" key="1">
    <source>
        <dbReference type="EMBL" id="PCS04618.1"/>
    </source>
</evidence>
<gene>
    <name evidence="1" type="ORF">RR45_GL000933</name>
    <name evidence="2" type="ORF">SAMN02746068_00476</name>
</gene>
<dbReference type="EMBL" id="FPKS01000002">
    <property type="protein sequence ID" value="SFZ71730.1"/>
    <property type="molecule type" value="Genomic_DNA"/>
</dbReference>
<keyword evidence="4" id="KW-1185">Reference proteome</keyword>
<sequence>MARKKQELSRKTLARLEEEMRMYPKIPRLKAEALVTAELNRDTDVNWWIQGSRKKSEPPLDELMKKEGNKAYQYYDQLAKDIERTVSGLSPDLQKIIHECFWGMNSYYDWATIGTVYLNISYRQIYSVRYGILEQFAMQRGIAF</sequence>